<keyword evidence="4 6" id="KW-1133">Transmembrane helix</keyword>
<evidence type="ECO:0000259" key="7">
    <source>
        <dbReference type="PROSITE" id="PS50850"/>
    </source>
</evidence>
<accession>A0ABU4CSC7</accession>
<dbReference type="PRINTS" id="PR01035">
    <property type="entry name" value="TCRTETA"/>
</dbReference>
<dbReference type="InterPro" id="IPR011701">
    <property type="entry name" value="MFS"/>
</dbReference>
<dbReference type="PANTHER" id="PTHR23506">
    <property type="entry name" value="GH10249P"/>
    <property type="match status" value="1"/>
</dbReference>
<evidence type="ECO:0000313" key="8">
    <source>
        <dbReference type="EMBL" id="MDV6286470.1"/>
    </source>
</evidence>
<keyword evidence="9" id="KW-1185">Reference proteome</keyword>
<keyword evidence="3 6" id="KW-0812">Transmembrane</keyword>
<evidence type="ECO:0000256" key="1">
    <source>
        <dbReference type="ARBA" id="ARBA00004651"/>
    </source>
</evidence>
<dbReference type="Pfam" id="PF07690">
    <property type="entry name" value="MFS_1"/>
    <property type="match status" value="1"/>
</dbReference>
<feature type="transmembrane region" description="Helical" evidence="6">
    <location>
        <begin position="115"/>
        <end position="140"/>
    </location>
</feature>
<protein>
    <submittedName>
        <fullName evidence="8">MFS transporter</fullName>
    </submittedName>
</protein>
<sequence length="385" mass="39341">MLALQTTPYGAITPLLPGIVRDLGLADSRVGLITGAFTAGLLPACLALMLIRRPISDILVVFVGLGFLAVGCLTFAQASSLPILLAGRLAMGFGSGLCFAGASRWLVKSAPGQEGLFFGLSWGMLSVGTAVGPAAGAAAIALGSPFVHNVLTATFAACLAVLALIAMSPQMRQMARTRTVGPHIAVATLLRKRTFLIALTPLIVPALAIGLLFTLVPLLLAADGQEQWIAAIFIAAAVIGAGAGPVAGVVVRGVGERTTIVVTMAATTVLFASLAWPIGPLHLAIATIVILGIINQLLAVAAGETTRRTGTELGAPDTSSIFVPLMFALFETAGAVFSTRAAAVHAALPFIAVAAVAVATGALTARAMPRKRERDDRDSVVVQPF</sequence>
<dbReference type="InterPro" id="IPR001958">
    <property type="entry name" value="Tet-R_TetA/multi-R_MdtG-like"/>
</dbReference>
<feature type="transmembrane region" description="Helical" evidence="6">
    <location>
        <begin position="344"/>
        <end position="365"/>
    </location>
</feature>
<comment type="subcellular location">
    <subcellularLocation>
        <location evidence="1">Cell membrane</location>
        <topology evidence="1">Multi-pass membrane protein</topology>
    </subcellularLocation>
</comment>
<dbReference type="Proteomes" id="UP001185737">
    <property type="component" value="Unassembled WGS sequence"/>
</dbReference>
<dbReference type="InterPro" id="IPR020846">
    <property type="entry name" value="MFS_dom"/>
</dbReference>
<evidence type="ECO:0000313" key="9">
    <source>
        <dbReference type="Proteomes" id="UP001185737"/>
    </source>
</evidence>
<reference evidence="8 9" key="1">
    <citation type="submission" date="2023-10" db="EMBL/GenBank/DDBJ databases">
        <title>Development of a sustainable strategy for remediation of hydrocarbon-contaminated territories based on the waste exchange concept.</title>
        <authorList>
            <person name="Krivoruchko A."/>
        </authorList>
    </citation>
    <scope>NUCLEOTIDE SEQUENCE [LARGE SCALE GENOMIC DNA]</scope>
    <source>
        <strain evidence="8 9">IEGM 60</strain>
    </source>
</reference>
<proteinExistence type="predicted"/>
<feature type="transmembrane region" description="Helical" evidence="6">
    <location>
        <begin position="228"/>
        <end position="251"/>
    </location>
</feature>
<dbReference type="InterPro" id="IPR036259">
    <property type="entry name" value="MFS_trans_sf"/>
</dbReference>
<feature type="transmembrane region" description="Helical" evidence="6">
    <location>
        <begin position="195"/>
        <end position="222"/>
    </location>
</feature>
<organism evidence="8 9">
    <name type="scientific">Rhodococcus jostii</name>
    <dbReference type="NCBI Taxonomy" id="132919"/>
    <lineage>
        <taxon>Bacteria</taxon>
        <taxon>Bacillati</taxon>
        <taxon>Actinomycetota</taxon>
        <taxon>Actinomycetes</taxon>
        <taxon>Mycobacteriales</taxon>
        <taxon>Nocardiaceae</taxon>
        <taxon>Rhodococcus</taxon>
    </lineage>
</organism>
<dbReference type="EMBL" id="JAWLKA010000039">
    <property type="protein sequence ID" value="MDV6286470.1"/>
    <property type="molecule type" value="Genomic_DNA"/>
</dbReference>
<evidence type="ECO:0000256" key="3">
    <source>
        <dbReference type="ARBA" id="ARBA00022692"/>
    </source>
</evidence>
<feature type="domain" description="Major facilitator superfamily (MFS) profile" evidence="7">
    <location>
        <begin position="1"/>
        <end position="372"/>
    </location>
</feature>
<dbReference type="PANTHER" id="PTHR23506:SF23">
    <property type="entry name" value="GH10249P"/>
    <property type="match status" value="1"/>
</dbReference>
<feature type="transmembrane region" description="Helical" evidence="6">
    <location>
        <begin position="30"/>
        <end position="51"/>
    </location>
</feature>
<evidence type="ECO:0000256" key="5">
    <source>
        <dbReference type="ARBA" id="ARBA00023136"/>
    </source>
</evidence>
<dbReference type="InterPro" id="IPR050930">
    <property type="entry name" value="MFS_Vesicular_Transporter"/>
</dbReference>
<evidence type="ECO:0000256" key="2">
    <source>
        <dbReference type="ARBA" id="ARBA00022448"/>
    </source>
</evidence>
<comment type="caution">
    <text evidence="8">The sequence shown here is derived from an EMBL/GenBank/DDBJ whole genome shotgun (WGS) entry which is preliminary data.</text>
</comment>
<dbReference type="SUPFAM" id="SSF103473">
    <property type="entry name" value="MFS general substrate transporter"/>
    <property type="match status" value="1"/>
</dbReference>
<feature type="transmembrane region" description="Helical" evidence="6">
    <location>
        <begin position="146"/>
        <end position="166"/>
    </location>
</feature>
<feature type="transmembrane region" description="Helical" evidence="6">
    <location>
        <begin position="258"/>
        <end position="276"/>
    </location>
</feature>
<feature type="transmembrane region" description="Helical" evidence="6">
    <location>
        <begin position="282"/>
        <end position="301"/>
    </location>
</feature>
<evidence type="ECO:0000256" key="4">
    <source>
        <dbReference type="ARBA" id="ARBA00022989"/>
    </source>
</evidence>
<feature type="transmembrane region" description="Helical" evidence="6">
    <location>
        <begin position="321"/>
        <end position="338"/>
    </location>
</feature>
<keyword evidence="5 6" id="KW-0472">Membrane</keyword>
<gene>
    <name evidence="8" type="ORF">R3Q59_38970</name>
</gene>
<dbReference type="PROSITE" id="PS50850">
    <property type="entry name" value="MFS"/>
    <property type="match status" value="1"/>
</dbReference>
<keyword evidence="2" id="KW-0813">Transport</keyword>
<feature type="transmembrane region" description="Helical" evidence="6">
    <location>
        <begin position="58"/>
        <end position="77"/>
    </location>
</feature>
<name>A0ABU4CSC7_RHOJO</name>
<feature type="transmembrane region" description="Helical" evidence="6">
    <location>
        <begin position="83"/>
        <end position="103"/>
    </location>
</feature>
<evidence type="ECO:0000256" key="6">
    <source>
        <dbReference type="SAM" id="Phobius"/>
    </source>
</evidence>
<dbReference type="Gene3D" id="1.20.1250.20">
    <property type="entry name" value="MFS general substrate transporter like domains"/>
    <property type="match status" value="2"/>
</dbReference>